<evidence type="ECO:0000256" key="1">
    <source>
        <dbReference type="SAM" id="SignalP"/>
    </source>
</evidence>
<dbReference type="AlphaFoldDB" id="A0A0K8RN52"/>
<accession>A0A0K8RN52</accession>
<organism evidence="2">
    <name type="scientific">Ixodes ricinus</name>
    <name type="common">Common tick</name>
    <name type="synonym">Acarus ricinus</name>
    <dbReference type="NCBI Taxonomy" id="34613"/>
    <lineage>
        <taxon>Eukaryota</taxon>
        <taxon>Metazoa</taxon>
        <taxon>Ecdysozoa</taxon>
        <taxon>Arthropoda</taxon>
        <taxon>Chelicerata</taxon>
        <taxon>Arachnida</taxon>
        <taxon>Acari</taxon>
        <taxon>Parasitiformes</taxon>
        <taxon>Ixodida</taxon>
        <taxon>Ixodoidea</taxon>
        <taxon>Ixodidae</taxon>
        <taxon>Ixodinae</taxon>
        <taxon>Ixodes</taxon>
    </lineage>
</organism>
<dbReference type="EMBL" id="GADI01001819">
    <property type="protein sequence ID" value="JAA71989.1"/>
    <property type="molecule type" value="mRNA"/>
</dbReference>
<reference evidence="2" key="1">
    <citation type="submission" date="2012-12" db="EMBL/GenBank/DDBJ databases">
        <title>Identification and characterization of a phenylalanine ammonia-lyase gene family in Isatis indigotica Fort.</title>
        <authorList>
            <person name="Liu Q."/>
            <person name="Chen J."/>
            <person name="Zhou X."/>
            <person name="Di P."/>
            <person name="Xiao Y."/>
            <person name="Xuan H."/>
            <person name="Zhang L."/>
            <person name="Chen W."/>
        </authorList>
    </citation>
    <scope>NUCLEOTIDE SEQUENCE</scope>
    <source>
        <tissue evidence="2">Salivary gland</tissue>
    </source>
</reference>
<feature type="chain" id="PRO_5005518768" evidence="1">
    <location>
        <begin position="20"/>
        <end position="115"/>
    </location>
</feature>
<protein>
    <submittedName>
        <fullName evidence="2">Putative ixodes 10 kDa peptide protein</fullName>
    </submittedName>
</protein>
<sequence length="115" mass="12919">MLLVRFVVVLILPAFQGDGFLFGSRTPFHCFGFLDPIGTLLCRLDGSKHLGAKLPNTCEVTCIEPNKRLKLPERFCPGGTLRCGTDVEAKFKTYQDELENKKKGICEWGRGQQEK</sequence>
<keyword evidence="1" id="KW-0732">Signal</keyword>
<evidence type="ECO:0000313" key="2">
    <source>
        <dbReference type="EMBL" id="JAA71989.1"/>
    </source>
</evidence>
<proteinExistence type="evidence at transcript level"/>
<name>A0A0K8RN52_IXORI</name>
<feature type="signal peptide" evidence="1">
    <location>
        <begin position="1"/>
        <end position="19"/>
    </location>
</feature>